<dbReference type="Proteomes" id="UP000620262">
    <property type="component" value="Unassembled WGS sequence"/>
</dbReference>
<keyword evidence="2" id="KW-1185">Reference proteome</keyword>
<proteinExistence type="predicted"/>
<comment type="caution">
    <text evidence="1">The sequence shown here is derived from an EMBL/GenBank/DDBJ whole genome shotgun (WGS) entry which is preliminary data.</text>
</comment>
<dbReference type="EMBL" id="JADBEC010000001">
    <property type="protein sequence ID" value="MBE1506511.1"/>
    <property type="molecule type" value="Genomic_DNA"/>
</dbReference>
<evidence type="ECO:0000313" key="1">
    <source>
        <dbReference type="EMBL" id="MBE1506511.1"/>
    </source>
</evidence>
<dbReference type="RefSeq" id="WP_192730204.1">
    <property type="nucleotide sequence ID" value="NZ_BAAAVL010000013.1"/>
</dbReference>
<reference evidence="1 2" key="1">
    <citation type="submission" date="2020-10" db="EMBL/GenBank/DDBJ databases">
        <title>Sequencing the genomes of 1000 actinobacteria strains.</title>
        <authorList>
            <person name="Klenk H.-P."/>
        </authorList>
    </citation>
    <scope>NUCLEOTIDE SEQUENCE [LARGE SCALE GENOMIC DNA]</scope>
    <source>
        <strain evidence="1 2">DSM 7307</strain>
    </source>
</reference>
<evidence type="ECO:0008006" key="3">
    <source>
        <dbReference type="Google" id="ProtNLM"/>
    </source>
</evidence>
<name>A0ABR9ITK0_RHIVS</name>
<organism evidence="1 2">
    <name type="scientific">Rhizobium viscosum</name>
    <name type="common">Arthrobacter viscosus</name>
    <dbReference type="NCBI Taxonomy" id="1673"/>
    <lineage>
        <taxon>Bacteria</taxon>
        <taxon>Pseudomonadati</taxon>
        <taxon>Pseudomonadota</taxon>
        <taxon>Alphaproteobacteria</taxon>
        <taxon>Hyphomicrobiales</taxon>
        <taxon>Rhizobiaceae</taxon>
        <taxon>Rhizobium/Agrobacterium group</taxon>
        <taxon>Rhizobium</taxon>
    </lineage>
</organism>
<protein>
    <recommendedName>
        <fullName evidence="3">Transcriptional regulator</fullName>
    </recommendedName>
</protein>
<gene>
    <name evidence="1" type="ORF">H4W29_003692</name>
</gene>
<accession>A0ABR9ITK0</accession>
<sequence length="74" mass="8476">MSRQDLDRILFDRIWDLGAQAVKDEHLSALAYATVTKPTLEEYQESHGTLQADLIKVIQLGILKLRERGELQEP</sequence>
<evidence type="ECO:0000313" key="2">
    <source>
        <dbReference type="Proteomes" id="UP000620262"/>
    </source>
</evidence>